<dbReference type="EMBL" id="LEKV01000024">
    <property type="protein sequence ID" value="KVI11953.1"/>
    <property type="molecule type" value="Genomic_DNA"/>
</dbReference>
<dbReference type="InterPro" id="IPR057059">
    <property type="entry name" value="LTI65/LTI78_PGEED"/>
</dbReference>
<reference evidence="4 5" key="1">
    <citation type="journal article" date="2016" name="Sci. Rep.">
        <title>The genome sequence of the outbreeding globe artichoke constructed de novo incorporating a phase-aware low-pass sequencing strategy of F1 progeny.</title>
        <authorList>
            <person name="Scaglione D."/>
            <person name="Reyes-Chin-Wo S."/>
            <person name="Acquadro A."/>
            <person name="Froenicke L."/>
            <person name="Portis E."/>
            <person name="Beitel C."/>
            <person name="Tirone M."/>
            <person name="Mauro R."/>
            <person name="Lo Monaco A."/>
            <person name="Mauromicale G."/>
            <person name="Faccioli P."/>
            <person name="Cattivelli L."/>
            <person name="Rieseberg L."/>
            <person name="Michelmore R."/>
            <person name="Lanteri S."/>
        </authorList>
    </citation>
    <scope>NUCLEOTIDE SEQUENCE [LARGE SCALE GENOMIC DNA]</scope>
    <source>
        <strain evidence="4">2C</strain>
    </source>
</reference>
<feature type="compositionally biased region" description="Basic and acidic residues" evidence="1">
    <location>
        <begin position="249"/>
        <end position="290"/>
    </location>
</feature>
<protein>
    <submittedName>
        <fullName evidence="4">Uncharacterized protein</fullName>
    </submittedName>
</protein>
<dbReference type="InterPro" id="IPR056605">
    <property type="entry name" value="LTI65_LTI78_N"/>
</dbReference>
<dbReference type="PANTHER" id="PTHR33836">
    <property type="entry name" value="LOW-TEMPERATURE-INDUCED 65 KDA PROTEIN-RELATED"/>
    <property type="match status" value="1"/>
</dbReference>
<dbReference type="GO" id="GO:0009737">
    <property type="term" value="P:response to abscisic acid"/>
    <property type="evidence" value="ECO:0007669"/>
    <property type="project" value="InterPro"/>
</dbReference>
<comment type="caution">
    <text evidence="4">The sequence shown here is derived from an EMBL/GenBank/DDBJ whole genome shotgun (WGS) entry which is preliminary data.</text>
</comment>
<keyword evidence="5" id="KW-1185">Reference proteome</keyword>
<feature type="compositionally biased region" description="Polar residues" evidence="1">
    <location>
        <begin position="205"/>
        <end position="221"/>
    </location>
</feature>
<evidence type="ECO:0000259" key="2">
    <source>
        <dbReference type="Pfam" id="PF23399"/>
    </source>
</evidence>
<gene>
    <name evidence="4" type="ORF">Ccrd_009645</name>
</gene>
<dbReference type="PANTHER" id="PTHR33836:SF7">
    <property type="entry name" value="LOW-TEMPERATURE-INDUCED PROTEIN"/>
    <property type="match status" value="1"/>
</dbReference>
<dbReference type="Pfam" id="PF23399">
    <property type="entry name" value="LTI65_PGEED"/>
    <property type="match status" value="1"/>
</dbReference>
<dbReference type="OMA" id="DESHTWD"/>
<feature type="domain" description="LTI65/LTI78 N-terminal" evidence="3">
    <location>
        <begin position="63"/>
        <end position="95"/>
    </location>
</feature>
<feature type="compositionally biased region" description="Low complexity" evidence="1">
    <location>
        <begin position="399"/>
        <end position="416"/>
    </location>
</feature>
<feature type="compositionally biased region" description="Basic and acidic residues" evidence="1">
    <location>
        <begin position="173"/>
        <end position="182"/>
    </location>
</feature>
<feature type="compositionally biased region" description="Basic and acidic residues" evidence="1">
    <location>
        <begin position="54"/>
        <end position="64"/>
    </location>
</feature>
<dbReference type="AlphaFoldDB" id="A0A124SI92"/>
<feature type="region of interest" description="Disordered" evidence="1">
    <location>
        <begin position="390"/>
        <end position="499"/>
    </location>
</feature>
<feature type="compositionally biased region" description="Polar residues" evidence="1">
    <location>
        <begin position="320"/>
        <end position="340"/>
    </location>
</feature>
<evidence type="ECO:0000256" key="1">
    <source>
        <dbReference type="SAM" id="MobiDB-lite"/>
    </source>
</evidence>
<feature type="compositionally biased region" description="Low complexity" evidence="1">
    <location>
        <begin position="239"/>
        <end position="248"/>
    </location>
</feature>
<feature type="compositionally biased region" description="Polar residues" evidence="1">
    <location>
        <begin position="471"/>
        <end position="499"/>
    </location>
</feature>
<organism evidence="4 5">
    <name type="scientific">Cynara cardunculus var. scolymus</name>
    <name type="common">Globe artichoke</name>
    <name type="synonym">Cynara scolymus</name>
    <dbReference type="NCBI Taxonomy" id="59895"/>
    <lineage>
        <taxon>Eukaryota</taxon>
        <taxon>Viridiplantae</taxon>
        <taxon>Streptophyta</taxon>
        <taxon>Embryophyta</taxon>
        <taxon>Tracheophyta</taxon>
        <taxon>Spermatophyta</taxon>
        <taxon>Magnoliopsida</taxon>
        <taxon>eudicotyledons</taxon>
        <taxon>Gunneridae</taxon>
        <taxon>Pentapetalae</taxon>
        <taxon>asterids</taxon>
        <taxon>campanulids</taxon>
        <taxon>Asterales</taxon>
        <taxon>Asteraceae</taxon>
        <taxon>Carduoideae</taxon>
        <taxon>Cardueae</taxon>
        <taxon>Carduinae</taxon>
        <taxon>Cynara</taxon>
    </lineage>
</organism>
<dbReference type="Proteomes" id="UP000243975">
    <property type="component" value="Unassembled WGS sequence"/>
</dbReference>
<feature type="domain" description="LTI65/LTI78 PGEED repeat" evidence="2">
    <location>
        <begin position="268"/>
        <end position="298"/>
    </location>
</feature>
<feature type="compositionally biased region" description="Polar residues" evidence="1">
    <location>
        <begin position="183"/>
        <end position="197"/>
    </location>
</feature>
<feature type="compositionally biased region" description="Polar residues" evidence="1">
    <location>
        <begin position="145"/>
        <end position="155"/>
    </location>
</feature>
<name>A0A124SI92_CYNCS</name>
<evidence type="ECO:0000259" key="3">
    <source>
        <dbReference type="Pfam" id="PF23403"/>
    </source>
</evidence>
<sequence length="499" mass="54188">MARPDDLQTASDVPNAQRLQNLLHFKSAKPQTTSLTFQQLLQIEDSNWSQKQRKNQDQADDGNHHNKKSVLAKVKDKARKLKCSLSGKKHHDENESRGPSTTPPSSVGREEEAKYRSAPMNGPKLAPDTHKQASRDHHREAPVTRIQNHYTTSNAREPCAPIQQVSRVQSDQALEKSEDERANSSSTNAITKAQSNNQPPPDTSVVASETDANNQVPTTAHVSKVHDLPESGSKFSGLKVSTSKSVASKADESVKEGEDMKDESHTWDKGFSMKEYLMHKFEPGGDERELSQVITQTISPRRDKVREVMSSSLKNDEPSESTSKLSNSEANSSIVANDTNSDLKSKPASENLNTKTGSKNVSFSPRHSLGMSNASSNLNQTFKSTIASYQNQNLGSSPNDNTSLNSLATSSSQNANKGLNQTSTCVHSPTKTSSSPLGHGSSANGTRAPAQTNSDATQVHSHTDTKAKQVPISSPNQTQVPKHSETNTIRVPISVANQT</sequence>
<dbReference type="Pfam" id="PF23403">
    <property type="entry name" value="LTI65_LTI78_N"/>
    <property type="match status" value="1"/>
</dbReference>
<feature type="compositionally biased region" description="Basic and acidic residues" evidence="1">
    <location>
        <begin position="127"/>
        <end position="142"/>
    </location>
</feature>
<feature type="compositionally biased region" description="Polar residues" evidence="1">
    <location>
        <begin position="417"/>
        <end position="460"/>
    </location>
</feature>
<proteinExistence type="predicted"/>
<feature type="compositionally biased region" description="Polar residues" evidence="1">
    <location>
        <begin position="348"/>
        <end position="376"/>
    </location>
</feature>
<feature type="compositionally biased region" description="Basic residues" evidence="1">
    <location>
        <begin position="65"/>
        <end position="82"/>
    </location>
</feature>
<feature type="region of interest" description="Disordered" evidence="1">
    <location>
        <begin position="48"/>
        <end position="376"/>
    </location>
</feature>
<dbReference type="Gramene" id="KVI11953">
    <property type="protein sequence ID" value="KVI11953"/>
    <property type="gene ID" value="Ccrd_009645"/>
</dbReference>
<evidence type="ECO:0000313" key="5">
    <source>
        <dbReference type="Proteomes" id="UP000243975"/>
    </source>
</evidence>
<evidence type="ECO:0000313" key="4">
    <source>
        <dbReference type="EMBL" id="KVI11953.1"/>
    </source>
</evidence>
<dbReference type="InterPro" id="IPR037491">
    <property type="entry name" value="LTI78/LTI65"/>
</dbReference>
<accession>A0A124SI92</accession>
<feature type="compositionally biased region" description="Polar residues" evidence="1">
    <location>
        <begin position="163"/>
        <end position="172"/>
    </location>
</feature>